<evidence type="ECO:0000256" key="2">
    <source>
        <dbReference type="ARBA" id="ARBA00004477"/>
    </source>
</evidence>
<evidence type="ECO:0000256" key="10">
    <source>
        <dbReference type="ARBA" id="ARBA00023049"/>
    </source>
</evidence>
<keyword evidence="8" id="KW-0862">Zinc</keyword>
<sequence>MEQTYYFIIIGTLLAEYLLSTISSILNMGHISPDVPREFRDVYDEKKYAKSQDYLKVQTRFGLFSGTFSLALILVVIHAGLFGFLDQFVRDQTNHFILTGLLFFGTIFIIQDIINLPFSIYSTFVIEERFGFNRTTPKTFIMDKIKGYALVVVLGSMITAPILYFFEIFGGNGWWVAWSVMTVFMVAIQPIFVHVIAPMFNKFTPLEDGKLRNAIETYAQKVKFPIARIDVMDGSKRSAHSNAYFSGLGKSRRIALFDTLLEKHTTEEIVSVVAHEVGHYKLRHIILGTILGIAETGIMLYVFNLIMSDKALFAVFGVDDVSVYAGLVFFAMLYAPVNMVTSIMTTALSRKNEFDADAYSLKTTDDPEALISMLKGLSASNLSHLTPHPLKVFLSYSHPPVSQRIAAVRSS</sequence>
<keyword evidence="7" id="KW-0256">Endoplasmic reticulum</keyword>
<feature type="domain" description="Peptidase M48" evidence="13">
    <location>
        <begin position="205"/>
        <end position="410"/>
    </location>
</feature>
<feature type="domain" description="CAAX prenyl protease 1 N-terminal" evidence="14">
    <location>
        <begin position="34"/>
        <end position="202"/>
    </location>
</feature>
<evidence type="ECO:0000259" key="14">
    <source>
        <dbReference type="Pfam" id="PF16491"/>
    </source>
</evidence>
<feature type="transmembrane region" description="Helical" evidence="12">
    <location>
        <begin position="61"/>
        <end position="84"/>
    </location>
</feature>
<feature type="transmembrane region" description="Helical" evidence="12">
    <location>
        <begin position="175"/>
        <end position="197"/>
    </location>
</feature>
<comment type="subcellular location">
    <subcellularLocation>
        <location evidence="2">Endoplasmic reticulum membrane</location>
        <topology evidence="2">Multi-pass membrane protein</topology>
    </subcellularLocation>
</comment>
<evidence type="ECO:0000256" key="8">
    <source>
        <dbReference type="ARBA" id="ARBA00022833"/>
    </source>
</evidence>
<protein>
    <recommendedName>
        <fullName evidence="16">Peptidase M48 domain-containing protein</fullName>
    </recommendedName>
</protein>
<dbReference type="PANTHER" id="PTHR10120">
    <property type="entry name" value="CAAX PRENYL PROTEASE 1"/>
    <property type="match status" value="1"/>
</dbReference>
<evidence type="ECO:0000256" key="11">
    <source>
        <dbReference type="ARBA" id="ARBA00023136"/>
    </source>
</evidence>
<evidence type="ECO:0000256" key="1">
    <source>
        <dbReference type="ARBA" id="ARBA00001947"/>
    </source>
</evidence>
<dbReference type="GO" id="GO:0071586">
    <property type="term" value="P:CAAX-box protein processing"/>
    <property type="evidence" value="ECO:0007669"/>
    <property type="project" value="InterPro"/>
</dbReference>
<keyword evidence="3" id="KW-0645">Protease</keyword>
<feature type="transmembrane region" description="Helical" evidence="12">
    <location>
        <begin position="6"/>
        <end position="27"/>
    </location>
</feature>
<keyword evidence="10" id="KW-0482">Metalloprotease</keyword>
<gene>
    <name evidence="15" type="ORF">METZ01_LOCUS182180</name>
</gene>
<evidence type="ECO:0000256" key="6">
    <source>
        <dbReference type="ARBA" id="ARBA00022801"/>
    </source>
</evidence>
<proteinExistence type="predicted"/>
<evidence type="ECO:0000256" key="7">
    <source>
        <dbReference type="ARBA" id="ARBA00022824"/>
    </source>
</evidence>
<dbReference type="FunFam" id="3.30.2010.10:FF:000002">
    <property type="entry name" value="CAAX prenyl protease"/>
    <property type="match status" value="1"/>
</dbReference>
<feature type="transmembrane region" description="Helical" evidence="12">
    <location>
        <begin position="147"/>
        <end position="169"/>
    </location>
</feature>
<keyword evidence="5" id="KW-0479">Metal-binding</keyword>
<dbReference type="Gene3D" id="3.30.2010.10">
    <property type="entry name" value="Metalloproteases ('zincins'), catalytic domain"/>
    <property type="match status" value="1"/>
</dbReference>
<keyword evidence="9 12" id="KW-1133">Transmembrane helix</keyword>
<keyword evidence="4 12" id="KW-0812">Transmembrane</keyword>
<keyword evidence="6" id="KW-0378">Hydrolase</keyword>
<name>A0A382CT49_9ZZZZ</name>
<feature type="transmembrane region" description="Helical" evidence="12">
    <location>
        <begin position="285"/>
        <end position="303"/>
    </location>
</feature>
<evidence type="ECO:0000256" key="4">
    <source>
        <dbReference type="ARBA" id="ARBA00022692"/>
    </source>
</evidence>
<dbReference type="CDD" id="cd07343">
    <property type="entry name" value="M48A_Zmpste24p_like"/>
    <property type="match status" value="1"/>
</dbReference>
<reference evidence="15" key="1">
    <citation type="submission" date="2018-05" db="EMBL/GenBank/DDBJ databases">
        <authorList>
            <person name="Lanie J.A."/>
            <person name="Ng W.-L."/>
            <person name="Kazmierczak K.M."/>
            <person name="Andrzejewski T.M."/>
            <person name="Davidsen T.M."/>
            <person name="Wayne K.J."/>
            <person name="Tettelin H."/>
            <person name="Glass J.I."/>
            <person name="Rusch D."/>
            <person name="Podicherti R."/>
            <person name="Tsui H.-C.T."/>
            <person name="Winkler M.E."/>
        </authorList>
    </citation>
    <scope>NUCLEOTIDE SEQUENCE</scope>
</reference>
<evidence type="ECO:0000313" key="15">
    <source>
        <dbReference type="EMBL" id="SVB29326.1"/>
    </source>
</evidence>
<dbReference type="InterPro" id="IPR032456">
    <property type="entry name" value="Peptidase_M48_N"/>
</dbReference>
<comment type="cofactor">
    <cofactor evidence="1">
        <name>Zn(2+)</name>
        <dbReference type="ChEBI" id="CHEBI:29105"/>
    </cofactor>
</comment>
<evidence type="ECO:0000259" key="13">
    <source>
        <dbReference type="Pfam" id="PF01435"/>
    </source>
</evidence>
<evidence type="ECO:0000256" key="3">
    <source>
        <dbReference type="ARBA" id="ARBA00022670"/>
    </source>
</evidence>
<dbReference type="Pfam" id="PF01435">
    <property type="entry name" value="Peptidase_M48"/>
    <property type="match status" value="1"/>
</dbReference>
<dbReference type="EMBL" id="UINC01036012">
    <property type="protein sequence ID" value="SVB29326.1"/>
    <property type="molecule type" value="Genomic_DNA"/>
</dbReference>
<keyword evidence="11 12" id="KW-0472">Membrane</keyword>
<evidence type="ECO:0008006" key="16">
    <source>
        <dbReference type="Google" id="ProtNLM"/>
    </source>
</evidence>
<evidence type="ECO:0000256" key="12">
    <source>
        <dbReference type="SAM" id="Phobius"/>
    </source>
</evidence>
<feature type="transmembrane region" description="Helical" evidence="12">
    <location>
        <begin position="323"/>
        <end position="341"/>
    </location>
</feature>
<dbReference type="GO" id="GO:0046872">
    <property type="term" value="F:metal ion binding"/>
    <property type="evidence" value="ECO:0007669"/>
    <property type="project" value="UniProtKB-KW"/>
</dbReference>
<evidence type="ECO:0000256" key="9">
    <source>
        <dbReference type="ARBA" id="ARBA00022989"/>
    </source>
</evidence>
<dbReference type="Pfam" id="PF16491">
    <property type="entry name" value="Peptidase_M48_N"/>
    <property type="match status" value="1"/>
</dbReference>
<evidence type="ECO:0000256" key="5">
    <source>
        <dbReference type="ARBA" id="ARBA00022723"/>
    </source>
</evidence>
<dbReference type="GO" id="GO:0005789">
    <property type="term" value="C:endoplasmic reticulum membrane"/>
    <property type="evidence" value="ECO:0007669"/>
    <property type="project" value="UniProtKB-SubCell"/>
</dbReference>
<dbReference type="InterPro" id="IPR027057">
    <property type="entry name" value="CAXX_Prtase_1"/>
</dbReference>
<accession>A0A382CT49</accession>
<organism evidence="15">
    <name type="scientific">marine metagenome</name>
    <dbReference type="NCBI Taxonomy" id="408172"/>
    <lineage>
        <taxon>unclassified sequences</taxon>
        <taxon>metagenomes</taxon>
        <taxon>ecological metagenomes</taxon>
    </lineage>
</organism>
<dbReference type="AlphaFoldDB" id="A0A382CT49"/>
<dbReference type="InterPro" id="IPR001915">
    <property type="entry name" value="Peptidase_M48"/>
</dbReference>
<feature type="transmembrane region" description="Helical" evidence="12">
    <location>
        <begin position="96"/>
        <end position="126"/>
    </location>
</feature>
<dbReference type="GO" id="GO:0004222">
    <property type="term" value="F:metalloendopeptidase activity"/>
    <property type="evidence" value="ECO:0007669"/>
    <property type="project" value="InterPro"/>
</dbReference>